<proteinExistence type="inferred from homology"/>
<dbReference type="PANTHER" id="PTHR48048:SF76">
    <property type="entry name" value="UDP-GLYCOSYLTRANSFERASE 708D1-LIKE"/>
    <property type="match status" value="1"/>
</dbReference>
<dbReference type="AlphaFoldDB" id="A0A0D3GFI2"/>
<dbReference type="GO" id="GO:0035251">
    <property type="term" value="F:UDP-glucosyltransferase activity"/>
    <property type="evidence" value="ECO:0007669"/>
    <property type="project" value="InterPro"/>
</dbReference>
<keyword evidence="2" id="KW-0328">Glycosyltransferase</keyword>
<evidence type="ECO:0000313" key="3">
    <source>
        <dbReference type="EnsemblPlants" id="OBART06G11330.1"/>
    </source>
</evidence>
<keyword evidence="2" id="KW-0808">Transferase</keyword>
<comment type="similarity">
    <text evidence="1">Belongs to the UDP-glycosyltransferase family.</text>
</comment>
<organism evidence="3">
    <name type="scientific">Oryza barthii</name>
    <dbReference type="NCBI Taxonomy" id="65489"/>
    <lineage>
        <taxon>Eukaryota</taxon>
        <taxon>Viridiplantae</taxon>
        <taxon>Streptophyta</taxon>
        <taxon>Embryophyta</taxon>
        <taxon>Tracheophyta</taxon>
        <taxon>Spermatophyta</taxon>
        <taxon>Magnoliopsida</taxon>
        <taxon>Liliopsida</taxon>
        <taxon>Poales</taxon>
        <taxon>Poaceae</taxon>
        <taxon>BOP clade</taxon>
        <taxon>Oryzoideae</taxon>
        <taxon>Oryzeae</taxon>
        <taxon>Oryzinae</taxon>
        <taxon>Oryza</taxon>
    </lineage>
</organism>
<dbReference type="PANTHER" id="PTHR48048">
    <property type="entry name" value="GLYCOSYLTRANSFERASE"/>
    <property type="match status" value="1"/>
</dbReference>
<dbReference type="STRING" id="65489.A0A0D3GFI2"/>
<protein>
    <submittedName>
        <fullName evidence="3">Uncharacterized protein</fullName>
    </submittedName>
</protein>
<keyword evidence="4" id="KW-1185">Reference proteome</keyword>
<dbReference type="EnsemblPlants" id="OBART06G11330.1">
    <property type="protein sequence ID" value="OBART06G11330.1"/>
    <property type="gene ID" value="OBART06G11330"/>
</dbReference>
<accession>A0A0D3GFI2</accession>
<dbReference type="InterPro" id="IPR050481">
    <property type="entry name" value="UDP-glycosyltransf_plant"/>
</dbReference>
<dbReference type="PaxDb" id="65489-OBART06G11330.1"/>
<dbReference type="Gene3D" id="3.40.50.2000">
    <property type="entry name" value="Glycogen Phosphorylase B"/>
    <property type="match status" value="2"/>
</dbReference>
<dbReference type="Gramene" id="OBART06G11330.1">
    <property type="protein sequence ID" value="OBART06G11330.1"/>
    <property type="gene ID" value="OBART06G11330"/>
</dbReference>
<evidence type="ECO:0000256" key="1">
    <source>
        <dbReference type="ARBA" id="ARBA00009995"/>
    </source>
</evidence>
<evidence type="ECO:0000313" key="4">
    <source>
        <dbReference type="Proteomes" id="UP000026960"/>
    </source>
</evidence>
<evidence type="ECO:0000256" key="2">
    <source>
        <dbReference type="ARBA" id="ARBA00022676"/>
    </source>
</evidence>
<dbReference type="Proteomes" id="UP000026960">
    <property type="component" value="Chromosome 6"/>
</dbReference>
<name>A0A0D3GFI2_9ORYZ</name>
<dbReference type="SUPFAM" id="SSF53756">
    <property type="entry name" value="UDP-Glycosyltransferase/glycogen phosphorylase"/>
    <property type="match status" value="1"/>
</dbReference>
<reference evidence="3" key="2">
    <citation type="submission" date="2015-03" db="UniProtKB">
        <authorList>
            <consortium name="EnsemblPlants"/>
        </authorList>
    </citation>
    <scope>IDENTIFICATION</scope>
</reference>
<reference evidence="3" key="1">
    <citation type="journal article" date="2009" name="Rice">
        <title>De Novo Next Generation Sequencing of Plant Genomes.</title>
        <authorList>
            <person name="Rounsley S."/>
            <person name="Marri P.R."/>
            <person name="Yu Y."/>
            <person name="He R."/>
            <person name="Sisneros N."/>
            <person name="Goicoechea J.L."/>
            <person name="Lee S.J."/>
            <person name="Angelova A."/>
            <person name="Kudrna D."/>
            <person name="Luo M."/>
            <person name="Affourtit J."/>
            <person name="Desany B."/>
            <person name="Knight J."/>
            <person name="Niazi F."/>
            <person name="Egholm M."/>
            <person name="Wing R.A."/>
        </authorList>
    </citation>
    <scope>NUCLEOTIDE SEQUENCE [LARGE SCALE GENOMIC DNA]</scope>
    <source>
        <strain evidence="3">cv. IRGC 105608</strain>
    </source>
</reference>
<sequence>MAARDGKVIRGFPLVFIVGPYSSLASETKAADADQSSALAWLNQQPMRSVVYIAFGNRYHVSDDQLREIAAGLEASGC</sequence>
<dbReference type="HOGENOM" id="CLU_2625859_0_0_1"/>